<dbReference type="CDD" id="cd00801">
    <property type="entry name" value="INT_P4_C"/>
    <property type="match status" value="1"/>
</dbReference>
<dbReference type="Pfam" id="PF22022">
    <property type="entry name" value="Phage_int_M"/>
    <property type="match status" value="1"/>
</dbReference>
<comment type="similarity">
    <text evidence="1">Belongs to the 'phage' integrase family.</text>
</comment>
<evidence type="ECO:0000256" key="3">
    <source>
        <dbReference type="ARBA" id="ARBA00023125"/>
    </source>
</evidence>
<dbReference type="RefSeq" id="WP_407069094.1">
    <property type="nucleotide sequence ID" value="NZ_JBJJXE010000007.1"/>
</dbReference>
<evidence type="ECO:0000259" key="7">
    <source>
        <dbReference type="PROSITE" id="PS51900"/>
    </source>
</evidence>
<dbReference type="Gene3D" id="1.10.443.10">
    <property type="entry name" value="Intergrase catalytic core"/>
    <property type="match status" value="1"/>
</dbReference>
<keyword evidence="4" id="KW-0233">DNA recombination</keyword>
<dbReference type="InterPro" id="IPR013762">
    <property type="entry name" value="Integrase-like_cat_sf"/>
</dbReference>
<keyword evidence="2" id="KW-0229">DNA integration</keyword>
<feature type="domain" description="Tyr recombinase" evidence="6">
    <location>
        <begin position="208"/>
        <end position="390"/>
    </location>
</feature>
<dbReference type="InterPro" id="IPR038488">
    <property type="entry name" value="Integrase_DNA-bd_sf"/>
</dbReference>
<evidence type="ECO:0000313" key="8">
    <source>
        <dbReference type="EMBL" id="MFL1732503.1"/>
    </source>
</evidence>
<feature type="domain" description="Core-binding (CB)" evidence="7">
    <location>
        <begin position="101"/>
        <end position="182"/>
    </location>
</feature>
<dbReference type="PANTHER" id="PTHR30629">
    <property type="entry name" value="PROPHAGE INTEGRASE"/>
    <property type="match status" value="1"/>
</dbReference>
<dbReference type="InterPro" id="IPR053876">
    <property type="entry name" value="Phage_int_M"/>
</dbReference>
<gene>
    <name evidence="8" type="ORF">ACJHVH_05785</name>
</gene>
<proteinExistence type="inferred from homology"/>
<keyword evidence="3 5" id="KW-0238">DNA-binding</keyword>
<dbReference type="Pfam" id="PF00589">
    <property type="entry name" value="Phage_integrase"/>
    <property type="match status" value="1"/>
</dbReference>
<evidence type="ECO:0000259" key="6">
    <source>
        <dbReference type="PROSITE" id="PS51898"/>
    </source>
</evidence>
<dbReference type="PROSITE" id="PS51898">
    <property type="entry name" value="TYR_RECOMBINASE"/>
    <property type="match status" value="1"/>
</dbReference>
<dbReference type="InterPro" id="IPR050808">
    <property type="entry name" value="Phage_Integrase"/>
</dbReference>
<protein>
    <submittedName>
        <fullName evidence="8">Tyrosine-type recombinase/integrase</fullName>
    </submittedName>
</protein>
<accession>A0ABW8U770</accession>
<evidence type="ECO:0000313" key="9">
    <source>
        <dbReference type="Proteomes" id="UP001624684"/>
    </source>
</evidence>
<comment type="caution">
    <text evidence="8">The sequence shown here is derived from an EMBL/GenBank/DDBJ whole genome shotgun (WGS) entry which is preliminary data.</text>
</comment>
<evidence type="ECO:0000256" key="4">
    <source>
        <dbReference type="ARBA" id="ARBA00023172"/>
    </source>
</evidence>
<organism evidence="8 9">
    <name type="scientific">Moraxella oculi</name>
    <dbReference type="NCBI Taxonomy" id="2940516"/>
    <lineage>
        <taxon>Bacteria</taxon>
        <taxon>Pseudomonadati</taxon>
        <taxon>Pseudomonadota</taxon>
        <taxon>Gammaproteobacteria</taxon>
        <taxon>Moraxellales</taxon>
        <taxon>Moraxellaceae</taxon>
        <taxon>Moraxella</taxon>
    </lineage>
</organism>
<reference evidence="8 9" key="1">
    <citation type="submission" date="2024-11" db="EMBL/GenBank/DDBJ databases">
        <title>First Report of Moraxella oculi in Brazil in an Infectious Bovine Keratoconjunctivitis Outbreak.</title>
        <authorList>
            <person name="Carvalho C.V."/>
            <person name="Domingues R."/>
            <person name="Coutinho C."/>
            <person name="Honorio N.T.B.S."/>
            <person name="Faza D.R.L.R."/>
            <person name="Carvalho W.A."/>
            <person name="Machado A.B.F."/>
            <person name="Martins M.F."/>
            <person name="Gaspar E.B."/>
        </authorList>
    </citation>
    <scope>NUCLEOTIDE SEQUENCE [LARGE SCALE GENOMIC DNA]</scope>
    <source>
        <strain evidence="8 9">2117LE</strain>
    </source>
</reference>
<dbReference type="Pfam" id="PF13356">
    <property type="entry name" value="Arm-DNA-bind_3"/>
    <property type="match status" value="1"/>
</dbReference>
<dbReference type="PANTHER" id="PTHR30629:SF2">
    <property type="entry name" value="PROPHAGE INTEGRASE INTS-RELATED"/>
    <property type="match status" value="1"/>
</dbReference>
<dbReference type="EMBL" id="JBJJXE010000007">
    <property type="protein sequence ID" value="MFL1732503.1"/>
    <property type="molecule type" value="Genomic_DNA"/>
</dbReference>
<dbReference type="SUPFAM" id="SSF56349">
    <property type="entry name" value="DNA breaking-rejoining enzymes"/>
    <property type="match status" value="1"/>
</dbReference>
<dbReference type="InterPro" id="IPR044068">
    <property type="entry name" value="CB"/>
</dbReference>
<dbReference type="InterPro" id="IPR025166">
    <property type="entry name" value="Integrase_DNA_bind_dom"/>
</dbReference>
<dbReference type="PROSITE" id="PS51900">
    <property type="entry name" value="CB"/>
    <property type="match status" value="1"/>
</dbReference>
<dbReference type="Proteomes" id="UP001624684">
    <property type="component" value="Unassembled WGS sequence"/>
</dbReference>
<name>A0ABW8U770_9GAMM</name>
<evidence type="ECO:0000256" key="5">
    <source>
        <dbReference type="PROSITE-ProRule" id="PRU01248"/>
    </source>
</evidence>
<dbReference type="Gene3D" id="3.30.160.390">
    <property type="entry name" value="Integrase, DNA-binding domain"/>
    <property type="match status" value="1"/>
</dbReference>
<keyword evidence="9" id="KW-1185">Reference proteome</keyword>
<dbReference type="InterPro" id="IPR002104">
    <property type="entry name" value="Integrase_catalytic"/>
</dbReference>
<sequence length="447" mass="51704">MALTDTAIKKLKPSDKCLQTKQPDKYSDMNGLQLWVRYTGAKSWVIAYRYQGKQVNQSLGQYPQITLAQARERLAEVKAQLAQGIDPKEHAKQAKQQQNDNRFDVFAQKWLEHHETRTKPHTFKRDKSAYHNHIQPVIGNKDIYALRLPDIMAVHDRLAVAGKTSTAHRVIGWITAIYDYAIEKGLAENLYNPIPRGIGKSLCEHKTKHYPRIKITELPQLLADIDDSNSEPLTKYGFYVMCYTFVRTKELRGMRWAEIDFENNLWHIPADRMKNGLPHIVPLAPQVVKILKDIQAMKLHDEFVFCSNRSRKAETLSENAFTKALKTMGYQGRMTGHGFRGLASTSLYEMQYPPQAIELQLSHVQGNKTVRAYNEANLLPARTRMMNEWANIVDEIKHGNFDSYKNKRMTDQSEQAFISFLKALRYKDHEIIDEVAIHRMEMTELMQ</sequence>
<evidence type="ECO:0000256" key="1">
    <source>
        <dbReference type="ARBA" id="ARBA00008857"/>
    </source>
</evidence>
<dbReference type="Gene3D" id="1.10.150.130">
    <property type="match status" value="1"/>
</dbReference>
<dbReference type="InterPro" id="IPR010998">
    <property type="entry name" value="Integrase_recombinase_N"/>
</dbReference>
<dbReference type="InterPro" id="IPR011010">
    <property type="entry name" value="DNA_brk_join_enz"/>
</dbReference>
<evidence type="ECO:0000256" key="2">
    <source>
        <dbReference type="ARBA" id="ARBA00022908"/>
    </source>
</evidence>